<gene>
    <name evidence="1" type="ORF">D6201_02425</name>
</gene>
<dbReference type="AlphaFoldDB" id="A0A419RRI1"/>
<sequence length="67" mass="7687">MRRALVLTDESARHPFRASLPPHVVHRANEIERTVPWRQRLSITRKEVETVMATYTAAFVATLAFIA</sequence>
<organism evidence="1 2">
    <name type="scientific">Aurantiacibacter aquimixticola</name>
    <dbReference type="NCBI Taxonomy" id="1958945"/>
    <lineage>
        <taxon>Bacteria</taxon>
        <taxon>Pseudomonadati</taxon>
        <taxon>Pseudomonadota</taxon>
        <taxon>Alphaproteobacteria</taxon>
        <taxon>Sphingomonadales</taxon>
        <taxon>Erythrobacteraceae</taxon>
        <taxon>Aurantiacibacter</taxon>
    </lineage>
</organism>
<dbReference type="EMBL" id="RAHX01000001">
    <property type="protein sequence ID" value="RJY08364.1"/>
    <property type="molecule type" value="Genomic_DNA"/>
</dbReference>
<dbReference type="OrthoDB" id="7428630at2"/>
<evidence type="ECO:0000313" key="1">
    <source>
        <dbReference type="EMBL" id="RJY08364.1"/>
    </source>
</evidence>
<proteinExistence type="predicted"/>
<evidence type="ECO:0000313" key="2">
    <source>
        <dbReference type="Proteomes" id="UP000285232"/>
    </source>
</evidence>
<keyword evidence="2" id="KW-1185">Reference proteome</keyword>
<accession>A0A419RRI1</accession>
<comment type="caution">
    <text evidence="1">The sequence shown here is derived from an EMBL/GenBank/DDBJ whole genome shotgun (WGS) entry which is preliminary data.</text>
</comment>
<dbReference type="Proteomes" id="UP000285232">
    <property type="component" value="Unassembled WGS sequence"/>
</dbReference>
<protein>
    <submittedName>
        <fullName evidence="1">Uncharacterized protein</fullName>
    </submittedName>
</protein>
<reference evidence="1 2" key="1">
    <citation type="journal article" date="2017" name="Int. J. Syst. Evol. Microbiol.">
        <title>Erythrobacter aquimixticola sp. nov., isolated from the junction between the ocean and a freshwater spring.</title>
        <authorList>
            <person name="Park S."/>
            <person name="Jung Y.T."/>
            <person name="Choi S.J."/>
            <person name="Yoon J.H."/>
        </authorList>
    </citation>
    <scope>NUCLEOTIDE SEQUENCE [LARGE SCALE GENOMIC DNA]</scope>
    <source>
        <strain evidence="1 2">JSSK-14</strain>
    </source>
</reference>
<name>A0A419RRI1_9SPHN</name>